<keyword evidence="2" id="KW-1185">Reference proteome</keyword>
<comment type="caution">
    <text evidence="1">The sequence shown here is derived from an EMBL/GenBank/DDBJ whole genome shotgun (WGS) entry which is preliminary data.</text>
</comment>
<dbReference type="AlphaFoldDB" id="A0A7K0EU64"/>
<dbReference type="OrthoDB" id="613827at2"/>
<accession>A0A7K0EU64</accession>
<reference evidence="1 2" key="1">
    <citation type="journal article" date="2018" name="Antonie Van Leeuwenhoek">
        <title>Larkinella terrae sp. nov., isolated from soil on Jeju Island, South Korea.</title>
        <authorList>
            <person name="Ten L.N."/>
            <person name="Jeon J."/>
            <person name="Park S.J."/>
            <person name="Park S."/>
            <person name="Lee S.Y."/>
            <person name="Kim M.K."/>
            <person name="Jung H.Y."/>
        </authorList>
    </citation>
    <scope>NUCLEOTIDE SEQUENCE [LARGE SCALE GENOMIC DNA]</scope>
    <source>
        <strain evidence="1 2">KCTC 52001</strain>
    </source>
</reference>
<evidence type="ECO:0008006" key="3">
    <source>
        <dbReference type="Google" id="ProtNLM"/>
    </source>
</evidence>
<evidence type="ECO:0000313" key="1">
    <source>
        <dbReference type="EMBL" id="MRS65309.1"/>
    </source>
</evidence>
<dbReference type="InterPro" id="IPR017853">
    <property type="entry name" value="GH"/>
</dbReference>
<organism evidence="1 2">
    <name type="scientific">Larkinella terrae</name>
    <dbReference type="NCBI Taxonomy" id="2025311"/>
    <lineage>
        <taxon>Bacteria</taxon>
        <taxon>Pseudomonadati</taxon>
        <taxon>Bacteroidota</taxon>
        <taxon>Cytophagia</taxon>
        <taxon>Cytophagales</taxon>
        <taxon>Spirosomataceae</taxon>
        <taxon>Larkinella</taxon>
    </lineage>
</organism>
<dbReference type="Proteomes" id="UP000441754">
    <property type="component" value="Unassembled WGS sequence"/>
</dbReference>
<evidence type="ECO:0000313" key="2">
    <source>
        <dbReference type="Proteomes" id="UP000441754"/>
    </source>
</evidence>
<name>A0A7K0EU64_9BACT</name>
<sequence length="699" mass="78336">MALPPAQAVSADQLKRSYLTIIRRNWHLLPREQLLTILDWTDEKLTFTLQEDDFFYIKLGSLKPDCEPIRLQAAASTATKLREKQLVRWMREEFPGGFPIHQEPLFQFVKDLSKPPETKPLPSSSQISPRFGYAYFALFGDPLLEPDIDPYPVGYLEQMASAGMDGTWMHIVLSKITPFPWDPALSEHWEQRLENLGKLVKKARQHGIGIYLYLNEPRFLPLAFFDKNPDLKGVTIGQQAALCTSNPLVQQYLTDSIALIVSRIPELAGFFSITASENYTNCWSHGKGDGCPRCSKRSPAKVIAELNGIYMTGIQKGLASKTATSKPQLIVWDWGWKTGFAEEIIPELPKEAALMSVSEWELPIERGGIKNAVGEYSISSIGPGPRASRHWAIARQNGLKTIAKIQAGNTWEIAAVPYIPALENVATHAKNLRNSGVEGLMLGWTLGGYPSPNLEVVAEMGSSATIEPLEAMQNVAKRRYGSAAQAVTNAWRQFSRAFSEFPYHVGVVYNAPLQMGPANLLWSEPTGYKASMVGLAYDDLKSWQSNYTTDVFISQLEKVATGFTLALEKLKKETSVLRLTNLQKRRLAGECRVAETVAVHYGSIALQARFTQIRDQLATGNLPKKDWQEMVSLLETILKKEIQLAKQMARLQAQDSRLGFEASIHYFYVCNDLAEKVINCRNLLENWLPDLKKTLLKTD</sequence>
<protein>
    <recommendedName>
        <fullName evidence="3">Beta-hexosaminidase bacterial type N-terminal domain-containing protein</fullName>
    </recommendedName>
</protein>
<dbReference type="SUPFAM" id="SSF51445">
    <property type="entry name" value="(Trans)glycosidases"/>
    <property type="match status" value="1"/>
</dbReference>
<gene>
    <name evidence="1" type="ORF">GJJ30_28690</name>
</gene>
<proteinExistence type="predicted"/>
<dbReference type="EMBL" id="WJXZ01000014">
    <property type="protein sequence ID" value="MRS65309.1"/>
    <property type="molecule type" value="Genomic_DNA"/>
</dbReference>